<comment type="caution">
    <text evidence="2">The sequence shown here is derived from an EMBL/GenBank/DDBJ whole genome shotgun (WGS) entry which is preliminary data.</text>
</comment>
<evidence type="ECO:0000313" key="2">
    <source>
        <dbReference type="EMBL" id="MPC39761.1"/>
    </source>
</evidence>
<keyword evidence="3" id="KW-1185">Reference proteome</keyword>
<reference evidence="2 3" key="1">
    <citation type="submission" date="2019-05" db="EMBL/GenBank/DDBJ databases">
        <title>Another draft genome of Portunus trituberculatus and its Hox gene families provides insights of decapod evolution.</title>
        <authorList>
            <person name="Jeong J.-H."/>
            <person name="Song I."/>
            <person name="Kim S."/>
            <person name="Choi T."/>
            <person name="Kim D."/>
            <person name="Ryu S."/>
            <person name="Kim W."/>
        </authorList>
    </citation>
    <scope>NUCLEOTIDE SEQUENCE [LARGE SCALE GENOMIC DNA]</scope>
    <source>
        <tissue evidence="2">Muscle</tissue>
    </source>
</reference>
<gene>
    <name evidence="2" type="ORF">E2C01_033310</name>
</gene>
<feature type="region of interest" description="Disordered" evidence="1">
    <location>
        <begin position="1"/>
        <end position="38"/>
    </location>
</feature>
<accession>A0A5B7EYD4</accession>
<organism evidence="2 3">
    <name type="scientific">Portunus trituberculatus</name>
    <name type="common">Swimming crab</name>
    <name type="synonym">Neptunus trituberculatus</name>
    <dbReference type="NCBI Taxonomy" id="210409"/>
    <lineage>
        <taxon>Eukaryota</taxon>
        <taxon>Metazoa</taxon>
        <taxon>Ecdysozoa</taxon>
        <taxon>Arthropoda</taxon>
        <taxon>Crustacea</taxon>
        <taxon>Multicrustacea</taxon>
        <taxon>Malacostraca</taxon>
        <taxon>Eumalacostraca</taxon>
        <taxon>Eucarida</taxon>
        <taxon>Decapoda</taxon>
        <taxon>Pleocyemata</taxon>
        <taxon>Brachyura</taxon>
        <taxon>Eubrachyura</taxon>
        <taxon>Portunoidea</taxon>
        <taxon>Portunidae</taxon>
        <taxon>Portuninae</taxon>
        <taxon>Portunus</taxon>
    </lineage>
</organism>
<proteinExistence type="predicted"/>
<feature type="compositionally biased region" description="Basic and acidic residues" evidence="1">
    <location>
        <begin position="1"/>
        <end position="15"/>
    </location>
</feature>
<dbReference type="AlphaFoldDB" id="A0A5B7EYD4"/>
<sequence length="85" mass="9676">MGEGKTWDKLGEGHKREKRGRASLSVTTTDVTPPHSDPPLYSPSLSQFITIKMILKLLWYYQGLTSVKVHKAIHQYPLCIRNLDP</sequence>
<evidence type="ECO:0000313" key="3">
    <source>
        <dbReference type="Proteomes" id="UP000324222"/>
    </source>
</evidence>
<dbReference type="Proteomes" id="UP000324222">
    <property type="component" value="Unassembled WGS sequence"/>
</dbReference>
<dbReference type="EMBL" id="VSRR010004469">
    <property type="protein sequence ID" value="MPC39761.1"/>
    <property type="molecule type" value="Genomic_DNA"/>
</dbReference>
<evidence type="ECO:0000256" key="1">
    <source>
        <dbReference type="SAM" id="MobiDB-lite"/>
    </source>
</evidence>
<protein>
    <submittedName>
        <fullName evidence="2">Uncharacterized protein</fullName>
    </submittedName>
</protein>
<name>A0A5B7EYD4_PORTR</name>